<dbReference type="AlphaFoldDB" id="A0A813LUA7"/>
<reference evidence="2" key="1">
    <citation type="submission" date="2021-02" db="EMBL/GenBank/DDBJ databases">
        <authorList>
            <person name="Dougan E. K."/>
            <person name="Rhodes N."/>
            <person name="Thang M."/>
            <person name="Chan C."/>
        </authorList>
    </citation>
    <scope>NUCLEOTIDE SEQUENCE</scope>
</reference>
<dbReference type="Proteomes" id="UP000626109">
    <property type="component" value="Unassembled WGS sequence"/>
</dbReference>
<feature type="transmembrane region" description="Helical" evidence="1">
    <location>
        <begin position="137"/>
        <end position="156"/>
    </location>
</feature>
<evidence type="ECO:0000313" key="2">
    <source>
        <dbReference type="EMBL" id="CAE8738452.1"/>
    </source>
</evidence>
<feature type="transmembrane region" description="Helical" evidence="1">
    <location>
        <begin position="192"/>
        <end position="210"/>
    </location>
</feature>
<feature type="non-terminal residue" evidence="2">
    <location>
        <position position="1"/>
    </location>
</feature>
<keyword evidence="1" id="KW-0812">Transmembrane</keyword>
<dbReference type="EMBL" id="CAJNNW010036946">
    <property type="protein sequence ID" value="CAE8738452.1"/>
    <property type="molecule type" value="Genomic_DNA"/>
</dbReference>
<name>A0A813LUA7_POLGL</name>
<feature type="transmembrane region" description="Helical" evidence="1">
    <location>
        <begin position="22"/>
        <end position="41"/>
    </location>
</feature>
<proteinExistence type="predicted"/>
<protein>
    <submittedName>
        <fullName evidence="2">Uncharacterized protein</fullName>
    </submittedName>
</protein>
<dbReference type="SUPFAM" id="SSF81321">
    <property type="entry name" value="Family A G protein-coupled receptor-like"/>
    <property type="match status" value="1"/>
</dbReference>
<keyword evidence="1" id="KW-0472">Membrane</keyword>
<comment type="caution">
    <text evidence="2">The sequence shown here is derived from an EMBL/GenBank/DDBJ whole genome shotgun (WGS) entry which is preliminary data.</text>
</comment>
<feature type="transmembrane region" description="Helical" evidence="1">
    <location>
        <begin position="90"/>
        <end position="110"/>
    </location>
</feature>
<evidence type="ECO:0000256" key="1">
    <source>
        <dbReference type="SAM" id="Phobius"/>
    </source>
</evidence>
<feature type="non-terminal residue" evidence="2">
    <location>
        <position position="212"/>
    </location>
</feature>
<keyword evidence="1" id="KW-1133">Transmembrane helix</keyword>
<gene>
    <name evidence="2" type="ORF">PGLA2088_LOCUS49198</name>
</gene>
<organism evidence="2 3">
    <name type="scientific">Polarella glacialis</name>
    <name type="common">Dinoflagellate</name>
    <dbReference type="NCBI Taxonomy" id="89957"/>
    <lineage>
        <taxon>Eukaryota</taxon>
        <taxon>Sar</taxon>
        <taxon>Alveolata</taxon>
        <taxon>Dinophyceae</taxon>
        <taxon>Suessiales</taxon>
        <taxon>Suessiaceae</taxon>
        <taxon>Polarella</taxon>
    </lineage>
</organism>
<feature type="transmembrane region" description="Helical" evidence="1">
    <location>
        <begin position="61"/>
        <end position="78"/>
    </location>
</feature>
<evidence type="ECO:0000313" key="3">
    <source>
        <dbReference type="Proteomes" id="UP000626109"/>
    </source>
</evidence>
<dbReference type="Gene3D" id="1.20.1070.10">
    <property type="entry name" value="Rhodopsin 7-helix transmembrane proteins"/>
    <property type="match status" value="1"/>
</dbReference>
<accession>A0A813LUA7</accession>
<sequence length="212" mass="24454">IALHGHSSPIEKTSAWPTKARICVWFTYAQIVFNVLTHMFWRVGPQMTRIPEQEIEVFNTVQLVLVPTMLAAVIFFISEQFCRNPQRPAALIMSRLVIFECFIKIAYYTVLAKYNGGFAHVNLRAFGPERPIYLPRWIGWSLAIPTLIAMNTYPMMDTVPFPVFFRRILPMQAATMSYCWSCYLGCIIYDPWMGWFLISLGCMGYVSIIADQ</sequence>